<dbReference type="RefSeq" id="WP_154328181.1">
    <property type="nucleotide sequence ID" value="NZ_CP045696.1"/>
</dbReference>
<dbReference type="InterPro" id="IPR051202">
    <property type="entry name" value="Peptidase_C40"/>
</dbReference>
<dbReference type="PANTHER" id="PTHR47053">
    <property type="entry name" value="MUREIN DD-ENDOPEPTIDASE MEPH-RELATED"/>
    <property type="match status" value="1"/>
</dbReference>
<dbReference type="InterPro" id="IPR038765">
    <property type="entry name" value="Papain-like_cys_pep_sf"/>
</dbReference>
<evidence type="ECO:0000256" key="5">
    <source>
        <dbReference type="SAM" id="SignalP"/>
    </source>
</evidence>
<keyword evidence="8" id="KW-1185">Reference proteome</keyword>
<keyword evidence="5" id="KW-0732">Signal</keyword>
<proteinExistence type="inferred from homology"/>
<evidence type="ECO:0000256" key="2">
    <source>
        <dbReference type="ARBA" id="ARBA00022670"/>
    </source>
</evidence>
<keyword evidence="2" id="KW-0645">Protease</keyword>
<evidence type="ECO:0000259" key="6">
    <source>
        <dbReference type="PROSITE" id="PS51935"/>
    </source>
</evidence>
<feature type="chain" id="PRO_5026723310" evidence="5">
    <location>
        <begin position="23"/>
        <end position="383"/>
    </location>
</feature>
<gene>
    <name evidence="7" type="ORF">FYJ29_12555</name>
</gene>
<evidence type="ECO:0000313" key="7">
    <source>
        <dbReference type="EMBL" id="MSS18577.1"/>
    </source>
</evidence>
<evidence type="ECO:0000313" key="8">
    <source>
        <dbReference type="Proteomes" id="UP000483362"/>
    </source>
</evidence>
<accession>A0A6L5XGD7</accession>
<feature type="domain" description="NlpC/P60" evidence="6">
    <location>
        <begin position="239"/>
        <end position="366"/>
    </location>
</feature>
<feature type="signal peptide" evidence="5">
    <location>
        <begin position="1"/>
        <end position="22"/>
    </location>
</feature>
<dbReference type="Pfam" id="PF00877">
    <property type="entry name" value="NLPC_P60"/>
    <property type="match status" value="1"/>
</dbReference>
<dbReference type="GO" id="GO:0006508">
    <property type="term" value="P:proteolysis"/>
    <property type="evidence" value="ECO:0007669"/>
    <property type="project" value="UniProtKB-KW"/>
</dbReference>
<keyword evidence="4" id="KW-0788">Thiol protease</keyword>
<dbReference type="AlphaFoldDB" id="A0A6L5XGD7"/>
<reference evidence="7 8" key="1">
    <citation type="submission" date="2019-08" db="EMBL/GenBank/DDBJ databases">
        <title>In-depth cultivation of the pig gut microbiome towards novel bacterial diversity and tailored functional studies.</title>
        <authorList>
            <person name="Wylensek D."/>
            <person name="Hitch T.C.A."/>
            <person name="Clavel T."/>
        </authorList>
    </citation>
    <scope>NUCLEOTIDE SEQUENCE [LARGE SCALE GENOMIC DNA]</scope>
    <source>
        <strain evidence="7 8">Oil-RF-744-WCA-WT-10</strain>
    </source>
</reference>
<dbReference type="Proteomes" id="UP000483362">
    <property type="component" value="Unassembled WGS sequence"/>
</dbReference>
<dbReference type="EMBL" id="VULT01000025">
    <property type="protein sequence ID" value="MSS18577.1"/>
    <property type="molecule type" value="Genomic_DNA"/>
</dbReference>
<comment type="caution">
    <text evidence="7">The sequence shown here is derived from an EMBL/GenBank/DDBJ whole genome shotgun (WGS) entry which is preliminary data.</text>
</comment>
<dbReference type="InterPro" id="IPR041382">
    <property type="entry name" value="SH3_16"/>
</dbReference>
<dbReference type="InterPro" id="IPR000064">
    <property type="entry name" value="NLP_P60_dom"/>
</dbReference>
<evidence type="ECO:0000256" key="1">
    <source>
        <dbReference type="ARBA" id="ARBA00007074"/>
    </source>
</evidence>
<protein>
    <submittedName>
        <fullName evidence="7">NlpC/P60 family protein</fullName>
    </submittedName>
</protein>
<dbReference type="Gene3D" id="3.90.1720.10">
    <property type="entry name" value="endopeptidase domain like (from Nostoc punctiforme)"/>
    <property type="match status" value="1"/>
</dbReference>
<organism evidence="7 8">
    <name type="scientific">Sodaliphilus pleomorphus</name>
    <dbReference type="NCBI Taxonomy" id="2606626"/>
    <lineage>
        <taxon>Bacteria</taxon>
        <taxon>Pseudomonadati</taxon>
        <taxon>Bacteroidota</taxon>
        <taxon>Bacteroidia</taxon>
        <taxon>Bacteroidales</taxon>
        <taxon>Muribaculaceae</taxon>
        <taxon>Sodaliphilus</taxon>
    </lineage>
</organism>
<evidence type="ECO:0000256" key="3">
    <source>
        <dbReference type="ARBA" id="ARBA00022801"/>
    </source>
</evidence>
<dbReference type="Gene3D" id="2.30.30.40">
    <property type="entry name" value="SH3 Domains"/>
    <property type="match status" value="2"/>
</dbReference>
<dbReference type="GO" id="GO:0008234">
    <property type="term" value="F:cysteine-type peptidase activity"/>
    <property type="evidence" value="ECO:0007669"/>
    <property type="project" value="UniProtKB-KW"/>
</dbReference>
<evidence type="ECO:0000256" key="4">
    <source>
        <dbReference type="ARBA" id="ARBA00022807"/>
    </source>
</evidence>
<dbReference type="PROSITE" id="PS51935">
    <property type="entry name" value="NLPC_P60"/>
    <property type="match status" value="1"/>
</dbReference>
<dbReference type="Pfam" id="PF18348">
    <property type="entry name" value="SH3_16"/>
    <property type="match status" value="1"/>
</dbReference>
<dbReference type="SUPFAM" id="SSF54001">
    <property type="entry name" value="Cysteine proteinases"/>
    <property type="match status" value="1"/>
</dbReference>
<comment type="similarity">
    <text evidence="1">Belongs to the peptidase C40 family.</text>
</comment>
<keyword evidence="3" id="KW-0378">Hydrolase</keyword>
<name>A0A6L5XGD7_9BACT</name>
<dbReference type="PANTHER" id="PTHR47053:SF1">
    <property type="entry name" value="MUREIN DD-ENDOPEPTIDASE MEPH-RELATED"/>
    <property type="match status" value="1"/>
</dbReference>
<sequence>MKKVIKIVLALVLAASSLGAMAAGDAAAVLASLKQRIARDGRTAVWDVNTTTQDGQLVVYGTVGTQEQKDAVTKELNDNGLAGCDNRLIVLENTVDPGKRWALVKLSIATCRVEGRHAAEMATQAIMGTPVKVIQLTDEWARVVTPDGYISYVPQSSITFMTAQQLQAWRKATRYIVTTYDSRLVTEPKGDATVSDLVLGNILEYKGKKGKWLLLATPDGRQGYVPQTDVQELSQWAQQPFSAQLVESTARRMMGSSYLWGGTSTKVTDCSGLAKVSYFACGIILQRDASQQALTGMKIAGTDWRQCKLGDLLFFGNNATGRVTHVGIYLHDGYYIHCSGQVKINNLDPADPSYLYDPISCSRIDGQVGSTGITWVRNHPWYF</sequence>